<reference evidence="2 3" key="1">
    <citation type="submission" date="2022-02" db="EMBL/GenBank/DDBJ databases">
        <authorList>
            <person name="Min J."/>
        </authorList>
    </citation>
    <scope>NUCLEOTIDE SEQUENCE [LARGE SCALE GENOMIC DNA]</scope>
    <source>
        <strain evidence="2 3">GR10-1</strain>
    </source>
</reference>
<keyword evidence="1" id="KW-1133">Transmembrane helix</keyword>
<sequence length="76" mass="8473">MLLSLGVVIIGVLFSLGTIYIFGYNITILTALIPPLLVVIGIPNCIYFLNKYHTSWQKQATLGSEIPVHTKRKMLL</sequence>
<feature type="transmembrane region" description="Helical" evidence="1">
    <location>
        <begin position="27"/>
        <end position="49"/>
    </location>
</feature>
<organism evidence="2 3">
    <name type="scientific">Niabella ginsengisoli</name>
    <dbReference type="NCBI Taxonomy" id="522298"/>
    <lineage>
        <taxon>Bacteria</taxon>
        <taxon>Pseudomonadati</taxon>
        <taxon>Bacteroidota</taxon>
        <taxon>Chitinophagia</taxon>
        <taxon>Chitinophagales</taxon>
        <taxon>Chitinophagaceae</taxon>
        <taxon>Niabella</taxon>
    </lineage>
</organism>
<keyword evidence="3" id="KW-1185">Reference proteome</keyword>
<dbReference type="SUPFAM" id="SSF82866">
    <property type="entry name" value="Multidrug efflux transporter AcrB transmembrane domain"/>
    <property type="match status" value="1"/>
</dbReference>
<dbReference type="EMBL" id="JAKWBL010000004">
    <property type="protein sequence ID" value="MCH5600181.1"/>
    <property type="molecule type" value="Genomic_DNA"/>
</dbReference>
<dbReference type="Gene3D" id="1.20.1640.10">
    <property type="entry name" value="Multidrug efflux transporter AcrB transmembrane domain"/>
    <property type="match status" value="1"/>
</dbReference>
<evidence type="ECO:0000313" key="2">
    <source>
        <dbReference type="EMBL" id="MCH5600181.1"/>
    </source>
</evidence>
<dbReference type="RefSeq" id="WP_240832191.1">
    <property type="nucleotide sequence ID" value="NZ_JAKWBL010000004.1"/>
</dbReference>
<keyword evidence="1" id="KW-0812">Transmembrane</keyword>
<evidence type="ECO:0000313" key="3">
    <source>
        <dbReference type="Proteomes" id="UP001202248"/>
    </source>
</evidence>
<gene>
    <name evidence="2" type="ORF">MKP09_20790</name>
</gene>
<name>A0ABS9SP90_9BACT</name>
<evidence type="ECO:0000256" key="1">
    <source>
        <dbReference type="SAM" id="Phobius"/>
    </source>
</evidence>
<evidence type="ECO:0008006" key="4">
    <source>
        <dbReference type="Google" id="ProtNLM"/>
    </source>
</evidence>
<proteinExistence type="predicted"/>
<comment type="caution">
    <text evidence="2">The sequence shown here is derived from an EMBL/GenBank/DDBJ whole genome shotgun (WGS) entry which is preliminary data.</text>
</comment>
<protein>
    <recommendedName>
        <fullName evidence="4">SSD domain-containing protein</fullName>
    </recommendedName>
</protein>
<dbReference type="Proteomes" id="UP001202248">
    <property type="component" value="Unassembled WGS sequence"/>
</dbReference>
<accession>A0ABS9SP90</accession>
<keyword evidence="1" id="KW-0472">Membrane</keyword>